<evidence type="ECO:0000313" key="6">
    <source>
        <dbReference type="EMBL" id="PSU50230.1"/>
    </source>
</evidence>
<keyword evidence="3 6" id="KW-0067">ATP-binding</keyword>
<evidence type="ECO:0000256" key="4">
    <source>
        <dbReference type="SAM" id="MobiDB-lite"/>
    </source>
</evidence>
<reference evidence="6 7" key="1">
    <citation type="submission" date="2018-01" db="EMBL/GenBank/DDBJ databases">
        <title>Whole genome sequencing of Histamine producing bacteria.</title>
        <authorList>
            <person name="Butler K."/>
        </authorList>
    </citation>
    <scope>NUCLEOTIDE SEQUENCE [LARGE SCALE GENOMIC DNA]</scope>
    <source>
        <strain evidence="6 7">JCM 12947</strain>
    </source>
</reference>
<accession>A0A2T3JMQ3</accession>
<keyword evidence="1" id="KW-0677">Repeat</keyword>
<dbReference type="RefSeq" id="WP_107241843.1">
    <property type="nucleotide sequence ID" value="NZ_PYMJ01000004.1"/>
</dbReference>
<dbReference type="OrthoDB" id="9808609at2"/>
<evidence type="ECO:0000256" key="3">
    <source>
        <dbReference type="ARBA" id="ARBA00022840"/>
    </source>
</evidence>
<dbReference type="Gene3D" id="3.40.50.300">
    <property type="entry name" value="P-loop containing nucleotide triphosphate hydrolases"/>
    <property type="match status" value="2"/>
</dbReference>
<feature type="compositionally biased region" description="Basic and acidic residues" evidence="4">
    <location>
        <begin position="251"/>
        <end position="263"/>
    </location>
</feature>
<dbReference type="GO" id="GO:0016887">
    <property type="term" value="F:ATP hydrolysis activity"/>
    <property type="evidence" value="ECO:0007669"/>
    <property type="project" value="InterPro"/>
</dbReference>
<name>A0A2T3JMQ3_9GAMM</name>
<gene>
    <name evidence="6" type="ORF">C9J12_05735</name>
</gene>
<feature type="compositionally biased region" description="Polar residues" evidence="4">
    <location>
        <begin position="291"/>
        <end position="305"/>
    </location>
</feature>
<keyword evidence="7" id="KW-1185">Reference proteome</keyword>
<proteinExistence type="predicted"/>
<dbReference type="Proteomes" id="UP000240987">
    <property type="component" value="Unassembled WGS sequence"/>
</dbReference>
<evidence type="ECO:0000313" key="7">
    <source>
        <dbReference type="Proteomes" id="UP000240987"/>
    </source>
</evidence>
<comment type="caution">
    <text evidence="6">The sequence shown here is derived from an EMBL/GenBank/DDBJ whole genome shotgun (WGS) entry which is preliminary data.</text>
</comment>
<dbReference type="EMBL" id="PYMJ01000004">
    <property type="protein sequence ID" value="PSU50230.1"/>
    <property type="molecule type" value="Genomic_DNA"/>
</dbReference>
<dbReference type="SUPFAM" id="SSF52540">
    <property type="entry name" value="P-loop containing nucleoside triphosphate hydrolases"/>
    <property type="match status" value="2"/>
</dbReference>
<sequence length="524" mass="58584">MPALITHQLSSQLDTGEWLFHNLNFTLPNGITGLVGRNGVGKSVFLSLLLGKLSPTQGSVTCQGQIAYYSQLPSELLDGNTRISDYLGVTDKLLALRAIEQGSCKQECFDVIGDDWDIEIRLQQVLKTLRITSELNTYCHTLSGGQLALLQLYKLFESNAEILLLDEPSNHLDSVGKRWLINRLQQFEGQILLVSHDRSLLKHVDAIYQLTGLGLTFFSGNYDVYQEQVTTQSAALDRKIVQLKAEQKKIERQTQANKEKAQQREAQGNRLRKSGSQPKILMDAMKDKAGRSQSAQVTNQQNQVDRNQDKLHSLGVHKEALKPQALYLQQAAQVKKRKLLDVQNCQLHYGLGSLFSFSLSQTDRCYLDGANGCGKSTLLKAIQQQHSSYFGVIKRYTNTVYLDQNFGLLKCDDSMLDSLMHHCRGLIESDARILLAGIGFRRDSVYRKVAELSGGEKMKLSMLMVSHVDDAPLLLLDEPDNHLDIDSKQMLATALKAFKGGFILVSHDKDFVRDVGVNMQVTIG</sequence>
<dbReference type="SMART" id="SM00382">
    <property type="entry name" value="AAA"/>
    <property type="match status" value="2"/>
</dbReference>
<feature type="domain" description="ABC transporter" evidence="5">
    <location>
        <begin position="4"/>
        <end position="237"/>
    </location>
</feature>
<dbReference type="GO" id="GO:0005524">
    <property type="term" value="F:ATP binding"/>
    <property type="evidence" value="ECO:0007669"/>
    <property type="project" value="UniProtKB-KW"/>
</dbReference>
<dbReference type="AlphaFoldDB" id="A0A2T3JMQ3"/>
<keyword evidence="2" id="KW-0547">Nucleotide-binding</keyword>
<evidence type="ECO:0000259" key="5">
    <source>
        <dbReference type="PROSITE" id="PS50893"/>
    </source>
</evidence>
<evidence type="ECO:0000256" key="2">
    <source>
        <dbReference type="ARBA" id="ARBA00022741"/>
    </source>
</evidence>
<protein>
    <submittedName>
        <fullName evidence="6">ABC transporter ATP-binding protein</fullName>
    </submittedName>
</protein>
<evidence type="ECO:0000256" key="1">
    <source>
        <dbReference type="ARBA" id="ARBA00022737"/>
    </source>
</evidence>
<dbReference type="InterPro" id="IPR003593">
    <property type="entry name" value="AAA+_ATPase"/>
</dbReference>
<dbReference type="PROSITE" id="PS50893">
    <property type="entry name" value="ABC_TRANSPORTER_2"/>
    <property type="match status" value="1"/>
</dbReference>
<dbReference type="PANTHER" id="PTHR19211">
    <property type="entry name" value="ATP-BINDING TRANSPORT PROTEIN-RELATED"/>
    <property type="match status" value="1"/>
</dbReference>
<organism evidence="6 7">
    <name type="scientific">Photobacterium frigidiphilum</name>
    <dbReference type="NCBI Taxonomy" id="264736"/>
    <lineage>
        <taxon>Bacteria</taxon>
        <taxon>Pseudomonadati</taxon>
        <taxon>Pseudomonadota</taxon>
        <taxon>Gammaproteobacteria</taxon>
        <taxon>Vibrionales</taxon>
        <taxon>Vibrionaceae</taxon>
        <taxon>Photobacterium</taxon>
    </lineage>
</organism>
<feature type="region of interest" description="Disordered" evidence="4">
    <location>
        <begin position="251"/>
        <end position="306"/>
    </location>
</feature>
<dbReference type="InterPro" id="IPR003439">
    <property type="entry name" value="ABC_transporter-like_ATP-bd"/>
</dbReference>
<dbReference type="InterPro" id="IPR050611">
    <property type="entry name" value="ABCF"/>
</dbReference>
<dbReference type="InterPro" id="IPR027417">
    <property type="entry name" value="P-loop_NTPase"/>
</dbReference>
<dbReference type="PANTHER" id="PTHR19211:SF6">
    <property type="entry name" value="BLL7188 PROTEIN"/>
    <property type="match status" value="1"/>
</dbReference>
<dbReference type="Pfam" id="PF00005">
    <property type="entry name" value="ABC_tran"/>
    <property type="match status" value="2"/>
</dbReference>